<evidence type="ECO:0000256" key="1">
    <source>
        <dbReference type="SAM" id="MobiDB-lite"/>
    </source>
</evidence>
<name>A0AAN9W3V2_9ORTH</name>
<evidence type="ECO:0000313" key="3">
    <source>
        <dbReference type="Proteomes" id="UP001378592"/>
    </source>
</evidence>
<feature type="compositionally biased region" description="Pro residues" evidence="1">
    <location>
        <begin position="156"/>
        <end position="170"/>
    </location>
</feature>
<reference evidence="2 3" key="1">
    <citation type="submission" date="2024-03" db="EMBL/GenBank/DDBJ databases">
        <title>The genome assembly and annotation of the cricket Gryllus longicercus Weissman &amp; Gray.</title>
        <authorList>
            <person name="Szrajer S."/>
            <person name="Gray D."/>
            <person name="Ylla G."/>
        </authorList>
    </citation>
    <scope>NUCLEOTIDE SEQUENCE [LARGE SCALE GENOMIC DNA]</scope>
    <source>
        <strain evidence="2">DAG 2021-001</strain>
        <tissue evidence="2">Whole body minus gut</tissue>
    </source>
</reference>
<dbReference type="Proteomes" id="UP001378592">
    <property type="component" value="Unassembled WGS sequence"/>
</dbReference>
<gene>
    <name evidence="2" type="ORF">R5R35_011322</name>
</gene>
<feature type="compositionally biased region" description="Basic residues" evidence="1">
    <location>
        <begin position="1"/>
        <end position="13"/>
    </location>
</feature>
<sequence length="326" mass="33404">MLKWTVGHRKGGGSRRSPPGGGGGGNGGPCYSIRRAAARLQQAARRSGGGSASRGAAAGDKENRDHEDALSPRTRDSVYMRLDSIPAALRDLSNQLAPAPAPASASTPTHRPRSSLVKTPVSAGRRPRNSAAKARRARTPRSPCGGDRDSDSGVAPLPPSPAPTLPPRLPPAGAAPSAPAPAVLAPAAAPLAPFPPPPAAAATTTTTTTASLSSTTTKRGAASPLRIEYSPCPLRATRSLLALRRRLADAFAQPHAPSAAQHRSVGTLHPLAPAAAPAPAPAPASLQTSHDNPLYFTLVRPLRLLGAPASRAARGPWLPRPRDDSF</sequence>
<feature type="compositionally biased region" description="Low complexity" evidence="1">
    <location>
        <begin position="171"/>
        <end position="191"/>
    </location>
</feature>
<feature type="compositionally biased region" description="Low complexity" evidence="1">
    <location>
        <begin position="34"/>
        <end position="46"/>
    </location>
</feature>
<feature type="compositionally biased region" description="Basic residues" evidence="1">
    <location>
        <begin position="125"/>
        <end position="139"/>
    </location>
</feature>
<feature type="compositionally biased region" description="Low complexity" evidence="1">
    <location>
        <begin position="200"/>
        <end position="217"/>
    </location>
</feature>
<dbReference type="EMBL" id="JAZDUA010000015">
    <property type="protein sequence ID" value="KAK7873245.1"/>
    <property type="molecule type" value="Genomic_DNA"/>
</dbReference>
<feature type="compositionally biased region" description="Gly residues" evidence="1">
    <location>
        <begin position="19"/>
        <end position="28"/>
    </location>
</feature>
<comment type="caution">
    <text evidence="2">The sequence shown here is derived from an EMBL/GenBank/DDBJ whole genome shotgun (WGS) entry which is preliminary data.</text>
</comment>
<protein>
    <submittedName>
        <fullName evidence="2">Uncharacterized protein</fullName>
    </submittedName>
</protein>
<accession>A0AAN9W3V2</accession>
<organism evidence="2 3">
    <name type="scientific">Gryllus longicercus</name>
    <dbReference type="NCBI Taxonomy" id="2509291"/>
    <lineage>
        <taxon>Eukaryota</taxon>
        <taxon>Metazoa</taxon>
        <taxon>Ecdysozoa</taxon>
        <taxon>Arthropoda</taxon>
        <taxon>Hexapoda</taxon>
        <taxon>Insecta</taxon>
        <taxon>Pterygota</taxon>
        <taxon>Neoptera</taxon>
        <taxon>Polyneoptera</taxon>
        <taxon>Orthoptera</taxon>
        <taxon>Ensifera</taxon>
        <taxon>Gryllidea</taxon>
        <taxon>Grylloidea</taxon>
        <taxon>Gryllidae</taxon>
        <taxon>Gryllinae</taxon>
        <taxon>Gryllus</taxon>
    </lineage>
</organism>
<proteinExistence type="predicted"/>
<evidence type="ECO:0000313" key="2">
    <source>
        <dbReference type="EMBL" id="KAK7873245.1"/>
    </source>
</evidence>
<feature type="compositionally biased region" description="Basic and acidic residues" evidence="1">
    <location>
        <begin position="59"/>
        <end position="78"/>
    </location>
</feature>
<dbReference type="AlphaFoldDB" id="A0AAN9W3V2"/>
<keyword evidence="3" id="KW-1185">Reference proteome</keyword>
<feature type="region of interest" description="Disordered" evidence="1">
    <location>
        <begin position="1"/>
        <end position="224"/>
    </location>
</feature>